<evidence type="ECO:0000313" key="1">
    <source>
        <dbReference type="EMBL" id="ADC65457.1"/>
    </source>
</evidence>
<dbReference type="EMBL" id="CP001899">
    <property type="protein sequence ID" value="ADC65457.1"/>
    <property type="molecule type" value="Genomic_DNA"/>
</dbReference>
<dbReference type="eggNOG" id="arCOG04856">
    <property type="taxonomic scope" value="Archaea"/>
</dbReference>
<dbReference type="PaxDb" id="589924-Ferp_1303"/>
<dbReference type="STRING" id="589924.Ferp_1303"/>
<dbReference type="RefSeq" id="WP_012965800.1">
    <property type="nucleotide sequence ID" value="NC_013849.1"/>
</dbReference>
<sequence>MCESKVVFKKGDSEELLMEDVVRIEVENGKLKLYGLLGEYREVEGKIALMDMRSHKILVVPYEG</sequence>
<dbReference type="GeneID" id="8778816"/>
<dbReference type="AlphaFoldDB" id="D3RY94"/>
<keyword evidence="2" id="KW-1185">Reference proteome</keyword>
<dbReference type="KEGG" id="fpl:Ferp_1303"/>
<name>D3RY94_FERPA</name>
<dbReference type="Pfam" id="PF10133">
    <property type="entry name" value="CooT"/>
    <property type="match status" value="1"/>
</dbReference>
<dbReference type="HOGENOM" id="CLU_200895_2_2_2"/>
<gene>
    <name evidence="1" type="ordered locus">Ferp_1303</name>
</gene>
<protein>
    <submittedName>
        <fullName evidence="1">RNA-binding protein, predicted</fullName>
    </submittedName>
</protein>
<accession>D3RY94</accession>
<reference evidence="2" key="1">
    <citation type="submission" date="2010-02" db="EMBL/GenBank/DDBJ databases">
        <title>Complete sequence of Ferroglobus placidus DSM 10642.</title>
        <authorList>
            <consortium name="US DOE Joint Genome Institute"/>
            <person name="Lucas S."/>
            <person name="Copeland A."/>
            <person name="Lapidus A."/>
            <person name="Cheng J.-F."/>
            <person name="Bruce D."/>
            <person name="Goodwin L."/>
            <person name="Pitluck S."/>
            <person name="Saunders E."/>
            <person name="Brettin T."/>
            <person name="Detter J.C."/>
            <person name="Han C."/>
            <person name="Tapia R."/>
            <person name="Larimer F."/>
            <person name="Land M."/>
            <person name="Hauser L."/>
            <person name="Kyrpides N."/>
            <person name="Ivanova N."/>
            <person name="Holmes D."/>
            <person name="Lovley D."/>
            <person name="Kyrpides N."/>
            <person name="Anderson I.J."/>
            <person name="Woyke T."/>
        </authorList>
    </citation>
    <scope>NUCLEOTIDE SEQUENCE [LARGE SCALE GENOMIC DNA]</scope>
    <source>
        <strain evidence="2">DSM 10642 / AEDII12DO</strain>
    </source>
</reference>
<evidence type="ECO:0000313" key="2">
    <source>
        <dbReference type="Proteomes" id="UP000002613"/>
    </source>
</evidence>
<proteinExistence type="predicted"/>
<reference evidence="1 2" key="2">
    <citation type="journal article" date="2011" name="Stand. Genomic Sci.">
        <title>Complete genome sequence of Ferroglobus placidus AEDII12DO.</title>
        <authorList>
            <person name="Anderson I."/>
            <person name="Risso C."/>
            <person name="Holmes D."/>
            <person name="Lucas S."/>
            <person name="Copeland A."/>
            <person name="Lapidus A."/>
            <person name="Cheng J.F."/>
            <person name="Bruce D."/>
            <person name="Goodwin L."/>
            <person name="Pitluck S."/>
            <person name="Saunders E."/>
            <person name="Brettin T."/>
            <person name="Detter J.C."/>
            <person name="Han C."/>
            <person name="Tapia R."/>
            <person name="Larimer F."/>
            <person name="Land M."/>
            <person name="Hauser L."/>
            <person name="Woyke T."/>
            <person name="Lovley D."/>
            <person name="Kyrpides N."/>
            <person name="Ivanova N."/>
        </authorList>
    </citation>
    <scope>NUCLEOTIDE SEQUENCE [LARGE SCALE GENOMIC DNA]</scope>
    <source>
        <strain evidence="2">DSM 10642 / AEDII12DO</strain>
    </source>
</reference>
<dbReference type="InterPro" id="IPR019300">
    <property type="entry name" value="CooT"/>
</dbReference>
<organism evidence="1 2">
    <name type="scientific">Ferroglobus placidus (strain DSM 10642 / AEDII12DO)</name>
    <dbReference type="NCBI Taxonomy" id="589924"/>
    <lineage>
        <taxon>Archaea</taxon>
        <taxon>Methanobacteriati</taxon>
        <taxon>Methanobacteriota</taxon>
        <taxon>Archaeoglobi</taxon>
        <taxon>Archaeoglobales</taxon>
        <taxon>Archaeoglobaceae</taxon>
        <taxon>Ferroglobus</taxon>
    </lineage>
</organism>
<dbReference type="Proteomes" id="UP000002613">
    <property type="component" value="Chromosome"/>
</dbReference>